<dbReference type="InterPro" id="IPR014752">
    <property type="entry name" value="Arrestin-like_C"/>
</dbReference>
<accession>A0A6G3ZS72</accession>
<organism evidence="1">
    <name type="scientific">Paenibacillus sp. SYP-B3998</name>
    <dbReference type="NCBI Taxonomy" id="2678564"/>
    <lineage>
        <taxon>Bacteria</taxon>
        <taxon>Bacillati</taxon>
        <taxon>Bacillota</taxon>
        <taxon>Bacilli</taxon>
        <taxon>Bacillales</taxon>
        <taxon>Paenibacillaceae</taxon>
        <taxon>Paenibacillus</taxon>
    </lineage>
</organism>
<reference evidence="1" key="1">
    <citation type="submission" date="2020-02" db="EMBL/GenBank/DDBJ databases">
        <authorList>
            <person name="Shen X.-R."/>
            <person name="Zhang Y.-X."/>
        </authorList>
    </citation>
    <scope>NUCLEOTIDE SEQUENCE</scope>
    <source>
        <strain evidence="1">SYP-B3998</strain>
    </source>
</reference>
<proteinExistence type="predicted"/>
<dbReference type="AlphaFoldDB" id="A0A6G3ZS72"/>
<sequence length="271" mass="31402">MSFFKKMLAKVGIGNIEVDTQFYTEVFVPGEVVEGVVIAKGGSVEQTVDQLYFQLVTEYIKPVEKDEDRDGRTEIHFQTETFVIANFVLGERLVFMPGETIEIPFSILLPHETPISIGINPIWIHTGLDVDNAIDPTDRDDIEIVAHPFSAIIFEALEALGFQVRKAENEYYPQRNYHLPFIQKFEFEPNFRSEYKKSVDEVELVFYPDERGVEIILEFDRKMRGFTGFLADMLDADESHERISFRREELEEGASAMAERFREIFDELLEH</sequence>
<evidence type="ECO:0000313" key="1">
    <source>
        <dbReference type="EMBL" id="NEW05053.1"/>
    </source>
</evidence>
<dbReference type="InterPro" id="IPR009776">
    <property type="entry name" value="Spore_0_M"/>
</dbReference>
<dbReference type="PANTHER" id="PTHR40053">
    <property type="entry name" value="SPORULATION-CONTROL PROTEIN SPO0M"/>
    <property type="match status" value="1"/>
</dbReference>
<dbReference type="Gene3D" id="2.60.40.640">
    <property type="match status" value="1"/>
</dbReference>
<dbReference type="RefSeq" id="WP_163941108.1">
    <property type="nucleotide sequence ID" value="NZ_JAAIKC010000001.1"/>
</dbReference>
<dbReference type="PANTHER" id="PTHR40053:SF1">
    <property type="entry name" value="SPORULATION-CONTROL PROTEIN SPO0M"/>
    <property type="match status" value="1"/>
</dbReference>
<dbReference type="EMBL" id="JAAIKC010000001">
    <property type="protein sequence ID" value="NEW05053.1"/>
    <property type="molecule type" value="Genomic_DNA"/>
</dbReference>
<name>A0A6G3ZS72_9BACL</name>
<protein>
    <submittedName>
        <fullName evidence="1">Sporulation protein</fullName>
    </submittedName>
</protein>
<comment type="caution">
    <text evidence="1">The sequence shown here is derived from an EMBL/GenBank/DDBJ whole genome shotgun (WGS) entry which is preliminary data.</text>
</comment>
<dbReference type="Pfam" id="PF07070">
    <property type="entry name" value="Spo0M"/>
    <property type="match status" value="1"/>
</dbReference>
<gene>
    <name evidence="1" type="ORF">GK047_03340</name>
</gene>